<dbReference type="PROSITE" id="PS51009">
    <property type="entry name" value="CYTCII"/>
    <property type="match status" value="1"/>
</dbReference>
<dbReference type="GO" id="GO:0009055">
    <property type="term" value="F:electron transfer activity"/>
    <property type="evidence" value="ECO:0007669"/>
    <property type="project" value="InterPro"/>
</dbReference>
<dbReference type="InterPro" id="IPR012127">
    <property type="entry name" value="Cyt_c_prime"/>
</dbReference>
<dbReference type="EMBL" id="SMCO01000007">
    <property type="protein sequence ID" value="TCV86413.1"/>
    <property type="molecule type" value="Genomic_DNA"/>
</dbReference>
<evidence type="ECO:0000256" key="4">
    <source>
        <dbReference type="ARBA" id="ARBA00022982"/>
    </source>
</evidence>
<accession>A0A4R3Y802</accession>
<feature type="binding site" description="covalent" evidence="7">
    <location>
        <position position="144"/>
    </location>
    <ligand>
        <name>heme c</name>
        <dbReference type="ChEBI" id="CHEBI:61717"/>
    </ligand>
</feature>
<dbReference type="GO" id="GO:0005506">
    <property type="term" value="F:iron ion binding"/>
    <property type="evidence" value="ECO:0007669"/>
    <property type="project" value="InterPro"/>
</dbReference>
<comment type="caution">
    <text evidence="9">The sequence shown here is derived from an EMBL/GenBank/DDBJ whole genome shotgun (WGS) entry which is preliminary data.</text>
</comment>
<dbReference type="InterPro" id="IPR010980">
    <property type="entry name" value="Cyt_c/b562"/>
</dbReference>
<evidence type="ECO:0000256" key="8">
    <source>
        <dbReference type="SAM" id="SignalP"/>
    </source>
</evidence>
<gene>
    <name evidence="9" type="ORF">EDC63_107101</name>
</gene>
<keyword evidence="2 7" id="KW-0349">Heme</keyword>
<evidence type="ECO:0000256" key="7">
    <source>
        <dbReference type="PIRSR" id="PIRSR000027-2"/>
    </source>
</evidence>
<keyword evidence="3 6" id="KW-0479">Metal-binding</keyword>
<evidence type="ECO:0000313" key="10">
    <source>
        <dbReference type="Proteomes" id="UP000295367"/>
    </source>
</evidence>
<dbReference type="InterPro" id="IPR015984">
    <property type="entry name" value="Cyt_c_prime_subgr"/>
</dbReference>
<comment type="PTM">
    <text evidence="7">Binds 1 heme group per subunit.</text>
</comment>
<keyword evidence="8" id="KW-0732">Signal</keyword>
<feature type="chain" id="PRO_5020294945" evidence="8">
    <location>
        <begin position="24"/>
        <end position="151"/>
    </location>
</feature>
<feature type="signal peptide" evidence="8">
    <location>
        <begin position="1"/>
        <end position="23"/>
    </location>
</feature>
<feature type="binding site" description="axial binding residue" evidence="6">
    <location>
        <position position="145"/>
    </location>
    <ligand>
        <name>heme c</name>
        <dbReference type="ChEBI" id="CHEBI:61717"/>
    </ligand>
    <ligandPart>
        <name>Fe</name>
        <dbReference type="ChEBI" id="CHEBI:18248"/>
    </ligandPart>
</feature>
<dbReference type="OrthoDB" id="5520910at2"/>
<dbReference type="Pfam" id="PF01322">
    <property type="entry name" value="Cytochrom_C_2"/>
    <property type="match status" value="1"/>
</dbReference>
<evidence type="ECO:0000256" key="3">
    <source>
        <dbReference type="ARBA" id="ARBA00022723"/>
    </source>
</evidence>
<dbReference type="GO" id="GO:0020037">
    <property type="term" value="F:heme binding"/>
    <property type="evidence" value="ECO:0007669"/>
    <property type="project" value="InterPro"/>
</dbReference>
<keyword evidence="5 6" id="KW-0408">Iron</keyword>
<dbReference type="Proteomes" id="UP000295367">
    <property type="component" value="Unassembled WGS sequence"/>
</dbReference>
<protein>
    <submittedName>
        <fullName evidence="9">Cytochrome c556</fullName>
    </submittedName>
</protein>
<evidence type="ECO:0000256" key="2">
    <source>
        <dbReference type="ARBA" id="ARBA00022617"/>
    </source>
</evidence>
<feature type="binding site" description="covalent" evidence="7">
    <location>
        <position position="141"/>
    </location>
    <ligand>
        <name>heme c</name>
        <dbReference type="ChEBI" id="CHEBI:61717"/>
    </ligand>
</feature>
<evidence type="ECO:0000256" key="1">
    <source>
        <dbReference type="ARBA" id="ARBA00022448"/>
    </source>
</evidence>
<name>A0A4R3Y802_9PROT</name>
<keyword evidence="4" id="KW-0249">Electron transport</keyword>
<dbReference type="AlphaFoldDB" id="A0A4R3Y802"/>
<keyword evidence="10" id="KW-1185">Reference proteome</keyword>
<dbReference type="Gene3D" id="1.20.120.10">
    <property type="entry name" value="Cytochrome c/b562"/>
    <property type="match status" value="1"/>
</dbReference>
<dbReference type="GO" id="GO:0022900">
    <property type="term" value="P:electron transport chain"/>
    <property type="evidence" value="ECO:0007669"/>
    <property type="project" value="InterPro"/>
</dbReference>
<dbReference type="RefSeq" id="WP_124945240.1">
    <property type="nucleotide sequence ID" value="NZ_BHVT01000009.1"/>
</dbReference>
<dbReference type="PIRSF" id="PIRSF000027">
    <property type="entry name" value="Cytc_c_prime"/>
    <property type="match status" value="1"/>
</dbReference>
<evidence type="ECO:0000256" key="5">
    <source>
        <dbReference type="ARBA" id="ARBA00023004"/>
    </source>
</evidence>
<sequence>MKVSVNVILASLLVVAFSSNVIADEVKPEDAIKYRKSVMTVMNWQFKPLGAMVKGDRPFDKDVFIKNAAYLEVLSKMPLEGFIAGSDKGETKAKPEIWAEMEKFKGGMEKLQAETAKLAQVSKTGDMNQIKAQFGETGKTCKACHDNFKSK</sequence>
<evidence type="ECO:0000256" key="6">
    <source>
        <dbReference type="PIRSR" id="PIRSR000027-1"/>
    </source>
</evidence>
<proteinExistence type="predicted"/>
<dbReference type="PRINTS" id="PR00608">
    <property type="entry name" value="CYTCHROMECII"/>
</dbReference>
<dbReference type="InterPro" id="IPR002321">
    <property type="entry name" value="Cyt_c_II"/>
</dbReference>
<evidence type="ECO:0000313" key="9">
    <source>
        <dbReference type="EMBL" id="TCV86413.1"/>
    </source>
</evidence>
<reference evidence="9 10" key="1">
    <citation type="submission" date="2019-03" db="EMBL/GenBank/DDBJ databases">
        <title>Genomic Encyclopedia of Type Strains, Phase IV (KMG-IV): sequencing the most valuable type-strain genomes for metagenomic binning, comparative biology and taxonomic classification.</title>
        <authorList>
            <person name="Goeker M."/>
        </authorList>
    </citation>
    <scope>NUCLEOTIDE SEQUENCE [LARGE SCALE GENOMIC DNA]</scope>
    <source>
        <strain evidence="9 10">DSM 100309</strain>
    </source>
</reference>
<organism evidence="9 10">
    <name type="scientific">Sulfurirhabdus autotrophica</name>
    <dbReference type="NCBI Taxonomy" id="1706046"/>
    <lineage>
        <taxon>Bacteria</taxon>
        <taxon>Pseudomonadati</taxon>
        <taxon>Pseudomonadota</taxon>
        <taxon>Betaproteobacteria</taxon>
        <taxon>Nitrosomonadales</taxon>
        <taxon>Sulfuricellaceae</taxon>
        <taxon>Sulfurirhabdus</taxon>
    </lineage>
</organism>
<keyword evidence="1" id="KW-0813">Transport</keyword>
<dbReference type="SUPFAM" id="SSF47175">
    <property type="entry name" value="Cytochromes"/>
    <property type="match status" value="1"/>
</dbReference>
<dbReference type="GO" id="GO:0042597">
    <property type="term" value="C:periplasmic space"/>
    <property type="evidence" value="ECO:0007669"/>
    <property type="project" value="InterPro"/>
</dbReference>